<dbReference type="Pfam" id="PF09423">
    <property type="entry name" value="PhoD"/>
    <property type="match status" value="1"/>
</dbReference>
<sequence>MKRREYLKTIVLGSVLPVAFSSYGLSPYIEELWDSKKKVKFKSEWDKFQDMKWAGPEYWGNRLQDWELRNGAVECVVAGKERNLHLLTVMHQNGDSALDLEVTITTKGDLQKYKKGCVGMLLGAKGKFEDYRSAAVFGKGLEIGLNPKGQLQVGDQEIETPFSAIPESFKLAIKTKPAKGEVQEMVVRILNPENNKKLFESSKLDIKNDALAGTFALLSNIDLGWKVEDQSTCAFSDWKVEGDALQENETQLFGPICFAQYTLNKGKLKLMAQCSPFENLSGHAVALEIFKAGKWERISAGELVNDGRTKLFEVSKWTEENDIPYRVCAELPQSNGVKRYYYEGTIKAEPKDKEDLNVAILNCNMHYGFPDQDIVDSLNELSYDMCMFLGDQFYEGTGGYGVQYEGEYDKRCLDFLRKWMMFGWSYREVFRHHPCGVITDDHDVFHGNLWGCGGTHADTSLGFTSAAQDTGGYKMDADWVNMAQFTQTGHLPDPYDATPVKQGINVYYTEWNYAGVSFAILEDRKFKSAPLKVLPKEADVFNGFIRNNEFDIKKYKDLDAELLGERQETFLKNWVDDWSNDTKMKVVLSQTNFATIATLPKGETSDSIVPKLTMPEIGEYVKGDDFTVDMDSNGWPQKKRNETLEIIRKGFAFHIAGDQHLGTFVQYGVDEHGDSGFAFTGPALNNLWPRRFWPEAGAGKPHSPEKPAFAGDHEDGFGNKITVHAVANPYNSHKEPKILHDRSNGFGLVSINKKNRTITSSCYKRFHDVKEPDAQYPGWPITVTQQDQLFSKAKYMLPEIKIASEVLPVVRVLDEQGDLVYSLPLSENKFIPKVYKKGNYSIEFLVENEIKKQIKAEATTENIGAITVWI</sequence>
<organism evidence="2 3">
    <name type="scientific">Aestuariibaculum sediminum</name>
    <dbReference type="NCBI Taxonomy" id="2770637"/>
    <lineage>
        <taxon>Bacteria</taxon>
        <taxon>Pseudomonadati</taxon>
        <taxon>Bacteroidota</taxon>
        <taxon>Flavobacteriia</taxon>
        <taxon>Flavobacteriales</taxon>
        <taxon>Flavobacteriaceae</taxon>
    </lineage>
</organism>
<dbReference type="EMBL" id="JACVXB010000005">
    <property type="protein sequence ID" value="MBD0832994.1"/>
    <property type="molecule type" value="Genomic_DNA"/>
</dbReference>
<dbReference type="InterPro" id="IPR018946">
    <property type="entry name" value="PhoD-like_MPP"/>
</dbReference>
<dbReference type="PANTHER" id="PTHR43606">
    <property type="entry name" value="PHOSPHATASE, PUTATIVE (AFU_ORTHOLOGUE AFUA_6G08710)-RELATED"/>
    <property type="match status" value="1"/>
</dbReference>
<gene>
    <name evidence="2" type="ORF">ICJ83_12690</name>
</gene>
<accession>A0A8J6UDM0</accession>
<feature type="domain" description="PhoD-like phosphatase metallophosphatase" evidence="1">
    <location>
        <begin position="372"/>
        <end position="668"/>
    </location>
</feature>
<name>A0A8J6UDM0_9FLAO</name>
<dbReference type="PANTHER" id="PTHR43606:SF2">
    <property type="entry name" value="ALKALINE PHOSPHATASE FAMILY PROTEIN (AFU_ORTHOLOGUE AFUA_5G03860)"/>
    <property type="match status" value="1"/>
</dbReference>
<comment type="caution">
    <text evidence="2">The sequence shown here is derived from an EMBL/GenBank/DDBJ whole genome shotgun (WGS) entry which is preliminary data.</text>
</comment>
<evidence type="ECO:0000313" key="3">
    <source>
        <dbReference type="Proteomes" id="UP000600588"/>
    </source>
</evidence>
<reference evidence="2 3" key="1">
    <citation type="submission" date="2020-09" db="EMBL/GenBank/DDBJ databases">
        <title>TT11 complete genome.</title>
        <authorList>
            <person name="Wu Z."/>
        </authorList>
    </citation>
    <scope>NUCLEOTIDE SEQUENCE [LARGE SCALE GENOMIC DNA]</scope>
    <source>
        <strain evidence="2 3">TT11</strain>
    </source>
</reference>
<dbReference type="InterPro" id="IPR029052">
    <property type="entry name" value="Metallo-depent_PP-like"/>
</dbReference>
<dbReference type="Proteomes" id="UP000600588">
    <property type="component" value="Unassembled WGS sequence"/>
</dbReference>
<evidence type="ECO:0000259" key="1">
    <source>
        <dbReference type="Pfam" id="PF09423"/>
    </source>
</evidence>
<dbReference type="InterPro" id="IPR052900">
    <property type="entry name" value="Phospholipid_Metab_Enz"/>
</dbReference>
<dbReference type="AlphaFoldDB" id="A0A8J6UDM0"/>
<keyword evidence="3" id="KW-1185">Reference proteome</keyword>
<dbReference type="Gene3D" id="3.60.21.70">
    <property type="entry name" value="PhoD-like phosphatase"/>
    <property type="match status" value="1"/>
</dbReference>
<dbReference type="SUPFAM" id="SSF56300">
    <property type="entry name" value="Metallo-dependent phosphatases"/>
    <property type="match status" value="1"/>
</dbReference>
<proteinExistence type="predicted"/>
<protein>
    <submittedName>
        <fullName evidence="2">Alkaline phosphatase D family protein</fullName>
    </submittedName>
</protein>
<evidence type="ECO:0000313" key="2">
    <source>
        <dbReference type="EMBL" id="MBD0832994.1"/>
    </source>
</evidence>
<dbReference type="InterPro" id="IPR038607">
    <property type="entry name" value="PhoD-like_sf"/>
</dbReference>
<dbReference type="RefSeq" id="WP_188230770.1">
    <property type="nucleotide sequence ID" value="NZ_JACVXB010000005.1"/>
</dbReference>